<dbReference type="PANTHER" id="PTHR10127:SF850">
    <property type="entry name" value="METALLOENDOPEPTIDASE"/>
    <property type="match status" value="1"/>
</dbReference>
<dbReference type="GO" id="GO:0006508">
    <property type="term" value="P:proteolysis"/>
    <property type="evidence" value="ECO:0007669"/>
    <property type="project" value="UniProtKB-KW"/>
</dbReference>
<dbReference type="Proteomes" id="UP000094094">
    <property type="component" value="Chromosome"/>
</dbReference>
<feature type="active site" evidence="1">
    <location>
        <position position="191"/>
    </location>
</feature>
<comment type="cofactor">
    <cofactor evidence="1">
        <name>Zn(2+)</name>
        <dbReference type="ChEBI" id="CHEBI:29105"/>
    </cofactor>
    <text evidence="1">Binds 1 zinc ion per subunit.</text>
</comment>
<keyword evidence="1" id="KW-0482">Metalloprotease</keyword>
<keyword evidence="1" id="KW-0378">Hydrolase</keyword>
<comment type="caution">
    <text evidence="1">Lacks conserved residue(s) required for the propagation of feature annotation.</text>
</comment>
<dbReference type="PROSITE" id="PS51864">
    <property type="entry name" value="ASTACIN"/>
    <property type="match status" value="1"/>
</dbReference>
<proteinExistence type="predicted"/>
<dbReference type="InterPro" id="IPR001506">
    <property type="entry name" value="Peptidase_M12A"/>
</dbReference>
<organism evidence="4 5">
    <name type="scientific">Streptomyces lydicus</name>
    <dbReference type="NCBI Taxonomy" id="47763"/>
    <lineage>
        <taxon>Bacteria</taxon>
        <taxon>Bacillati</taxon>
        <taxon>Actinomycetota</taxon>
        <taxon>Actinomycetes</taxon>
        <taxon>Kitasatosporales</taxon>
        <taxon>Streptomycetaceae</taxon>
        <taxon>Streptomyces</taxon>
    </lineage>
</organism>
<gene>
    <name evidence="4" type="ORF">SL103_22290</name>
</gene>
<evidence type="ECO:0000256" key="2">
    <source>
        <dbReference type="SAM" id="MobiDB-lite"/>
    </source>
</evidence>
<keyword evidence="5" id="KW-1185">Reference proteome</keyword>
<dbReference type="OrthoDB" id="5289073at2"/>
<feature type="binding site" evidence="1">
    <location>
        <position position="190"/>
    </location>
    <ligand>
        <name>Zn(2+)</name>
        <dbReference type="ChEBI" id="CHEBI:29105"/>
        <note>catalytic</note>
    </ligand>
</feature>
<keyword evidence="1" id="KW-0862">Zinc</keyword>
<dbReference type="PRINTS" id="PR00480">
    <property type="entry name" value="ASTACIN"/>
</dbReference>
<dbReference type="Gene3D" id="3.40.390.10">
    <property type="entry name" value="Collagenase (Catalytic Domain)"/>
    <property type="match status" value="1"/>
</dbReference>
<evidence type="ECO:0000256" key="1">
    <source>
        <dbReference type="PROSITE-ProRule" id="PRU01211"/>
    </source>
</evidence>
<accession>A0A1D7VPC6</accession>
<dbReference type="CDD" id="cd04280">
    <property type="entry name" value="ZnMc_astacin_like"/>
    <property type="match status" value="1"/>
</dbReference>
<dbReference type="PANTHER" id="PTHR10127">
    <property type="entry name" value="DISCOIDIN, CUB, EGF, LAMININ , AND ZINC METALLOPROTEASE DOMAIN CONTAINING"/>
    <property type="match status" value="1"/>
</dbReference>
<feature type="compositionally biased region" description="Low complexity" evidence="2">
    <location>
        <begin position="14"/>
        <end position="31"/>
    </location>
</feature>
<dbReference type="GO" id="GO:0008270">
    <property type="term" value="F:zinc ion binding"/>
    <property type="evidence" value="ECO:0007669"/>
    <property type="project" value="UniProtKB-UniRule"/>
</dbReference>
<dbReference type="InterPro" id="IPR006026">
    <property type="entry name" value="Peptidase_Metallo"/>
</dbReference>
<reference evidence="4 5" key="1">
    <citation type="submission" date="2016-09" db="EMBL/GenBank/DDBJ databases">
        <title>Complete genome sequencing of Streptomyces lydicus 103 and metabolic pathways analysis of antibiotic biosynthesis.</title>
        <authorList>
            <person name="Jia N."/>
            <person name="Ding M.-Z."/>
            <person name="Gao F."/>
            <person name="Yuan Y.-J."/>
        </authorList>
    </citation>
    <scope>NUCLEOTIDE SEQUENCE [LARGE SCALE GENOMIC DNA]</scope>
    <source>
        <strain evidence="4 5">103</strain>
    </source>
</reference>
<dbReference type="InterPro" id="IPR024079">
    <property type="entry name" value="MetalloPept_cat_dom_sf"/>
</dbReference>
<feature type="compositionally biased region" description="Polar residues" evidence="2">
    <location>
        <begin position="1"/>
        <end position="10"/>
    </location>
</feature>
<name>A0A1D7VPC6_9ACTN</name>
<feature type="region of interest" description="Disordered" evidence="2">
    <location>
        <begin position="315"/>
        <end position="351"/>
    </location>
</feature>
<dbReference type="SMART" id="SM00235">
    <property type="entry name" value="ZnMc"/>
    <property type="match status" value="1"/>
</dbReference>
<feature type="compositionally biased region" description="Pro residues" evidence="2">
    <location>
        <begin position="321"/>
        <end position="330"/>
    </location>
</feature>
<keyword evidence="1" id="KW-0479">Metal-binding</keyword>
<evidence type="ECO:0000313" key="4">
    <source>
        <dbReference type="EMBL" id="AOP48599.1"/>
    </source>
</evidence>
<sequence>MNASQSASPRRTQKTAAAKPPARGGRASKAAAGCGGEYRSGPICGTALLDGATFRAKGVQYADVNGMAVVEGDIVIGTVKEVQEAAAEGGNAVLFRSVGITGQQFRWPNAVVPFEIDPALPDVDRVFDALAHWRSRTRIQFESRTDDNEALFPDFVRFVPGDGCSSSVGRQGGMQQITLGDDCSAGNAIHEIGHTVGLWHEQSREDRDRFVTIVFGNIDPAQQHNFLQQISDGDDIGPYDYGSIMHYSPGAFAIDPNQPTIVAKQPLPPGVVMGQRTALSQGDLAGVQTLYPNAPSTAKELAKDPESDFTLKEQAKDPVNDAPPKPPPPLELQSPAGGSPFVLATPHQAPALTGSPDGLAEQVHRLTQLVGSLQQDLAAVSASHHSLLTRLGPLLAGRDGTGQLS</sequence>
<evidence type="ECO:0000259" key="3">
    <source>
        <dbReference type="PROSITE" id="PS51864"/>
    </source>
</evidence>
<dbReference type="KEGG" id="slc:SL103_22290"/>
<dbReference type="GO" id="GO:0004222">
    <property type="term" value="F:metalloendopeptidase activity"/>
    <property type="evidence" value="ECO:0007669"/>
    <property type="project" value="UniProtKB-UniRule"/>
</dbReference>
<dbReference type="InterPro" id="IPR034035">
    <property type="entry name" value="Astacin-like_dom"/>
</dbReference>
<dbReference type="Pfam" id="PF01400">
    <property type="entry name" value="Astacin"/>
    <property type="match status" value="1"/>
</dbReference>
<keyword evidence="1" id="KW-0645">Protease</keyword>
<dbReference type="EMBL" id="CP017157">
    <property type="protein sequence ID" value="AOP48599.1"/>
    <property type="molecule type" value="Genomic_DNA"/>
</dbReference>
<dbReference type="RefSeq" id="WP_069570721.1">
    <property type="nucleotide sequence ID" value="NZ_CP017157.1"/>
</dbReference>
<feature type="domain" description="Peptidase M12A" evidence="3">
    <location>
        <begin position="98"/>
        <end position="296"/>
    </location>
</feature>
<protein>
    <recommendedName>
        <fullName evidence="3">Peptidase M12A domain-containing protein</fullName>
    </recommendedName>
</protein>
<evidence type="ECO:0000313" key="5">
    <source>
        <dbReference type="Proteomes" id="UP000094094"/>
    </source>
</evidence>
<dbReference type="SUPFAM" id="SSF55486">
    <property type="entry name" value="Metalloproteases ('zincins'), catalytic domain"/>
    <property type="match status" value="1"/>
</dbReference>
<feature type="region of interest" description="Disordered" evidence="2">
    <location>
        <begin position="1"/>
        <end position="31"/>
    </location>
</feature>
<dbReference type="AlphaFoldDB" id="A0A1D7VPC6"/>
<feature type="binding site" evidence="1">
    <location>
        <position position="194"/>
    </location>
    <ligand>
        <name>Zn(2+)</name>
        <dbReference type="ChEBI" id="CHEBI:29105"/>
        <note>catalytic</note>
    </ligand>
</feature>
<feature type="binding site" evidence="1">
    <location>
        <position position="200"/>
    </location>
    <ligand>
        <name>Zn(2+)</name>
        <dbReference type="ChEBI" id="CHEBI:29105"/>
        <note>catalytic</note>
    </ligand>
</feature>